<dbReference type="PANTHER" id="PTHR33281:SF16">
    <property type="match status" value="1"/>
</dbReference>
<dbReference type="OrthoDB" id="1368at2759"/>
<sequence>MDSSVSSLTQYGSFRKPTFPLSNSCRHKPRRWPLALRFIKGAIHHVILVPILLHTLFTCIIVYIHINIQTLSVPANIVPSLSIVVGLMLVFRNSSSYDRYWGGRTNLQSIGTSVRNLTRSFLVCGPDRDEADRKETEKVVKVLVGMLYAVKNHLRSTWGHGYLLPEYKGLLPEGMYGFESEGVGLVLELAVVVERYIKRGVDRGAFNAPQSSMLSSQLNALVDAYGKMETIKLTPIPIAHQIHQKQVLALYCCVLPFCLVDELGWLCVPIICLICFMLYGIEGIGEEIEDPFGSDKNDIKIDAIIEDLRQEVSVLLDSWRRGGEEYTI</sequence>
<name>A0A3N4I9E6_ASCIM</name>
<keyword evidence="5" id="KW-0406">Ion transport</keyword>
<dbReference type="GO" id="GO:0005254">
    <property type="term" value="F:chloride channel activity"/>
    <property type="evidence" value="ECO:0007669"/>
    <property type="project" value="InterPro"/>
</dbReference>
<keyword evidence="6 7" id="KW-0472">Membrane</keyword>
<dbReference type="Proteomes" id="UP000275078">
    <property type="component" value="Unassembled WGS sequence"/>
</dbReference>
<protein>
    <submittedName>
        <fullName evidence="8">UPF0187-domain-containing protein</fullName>
    </submittedName>
</protein>
<evidence type="ECO:0000256" key="6">
    <source>
        <dbReference type="ARBA" id="ARBA00023136"/>
    </source>
</evidence>
<dbReference type="Pfam" id="PF25539">
    <property type="entry name" value="Bestrophin_2"/>
    <property type="match status" value="1"/>
</dbReference>
<organism evidence="8 9">
    <name type="scientific">Ascobolus immersus RN42</name>
    <dbReference type="NCBI Taxonomy" id="1160509"/>
    <lineage>
        <taxon>Eukaryota</taxon>
        <taxon>Fungi</taxon>
        <taxon>Dikarya</taxon>
        <taxon>Ascomycota</taxon>
        <taxon>Pezizomycotina</taxon>
        <taxon>Pezizomycetes</taxon>
        <taxon>Pezizales</taxon>
        <taxon>Ascobolaceae</taxon>
        <taxon>Ascobolus</taxon>
    </lineage>
</organism>
<dbReference type="InterPro" id="IPR044669">
    <property type="entry name" value="YneE/VCCN1/2-like"/>
</dbReference>
<proteinExistence type="predicted"/>
<keyword evidence="2" id="KW-0813">Transport</keyword>
<accession>A0A3N4I9E6</accession>
<keyword evidence="4 7" id="KW-1133">Transmembrane helix</keyword>
<evidence type="ECO:0000256" key="7">
    <source>
        <dbReference type="SAM" id="Phobius"/>
    </source>
</evidence>
<evidence type="ECO:0000256" key="4">
    <source>
        <dbReference type="ARBA" id="ARBA00022989"/>
    </source>
</evidence>
<evidence type="ECO:0000256" key="1">
    <source>
        <dbReference type="ARBA" id="ARBA00004141"/>
    </source>
</evidence>
<dbReference type="GO" id="GO:0016020">
    <property type="term" value="C:membrane"/>
    <property type="evidence" value="ECO:0007669"/>
    <property type="project" value="UniProtKB-SubCell"/>
</dbReference>
<dbReference type="PANTHER" id="PTHR33281">
    <property type="entry name" value="UPF0187 PROTEIN YNEE"/>
    <property type="match status" value="1"/>
</dbReference>
<keyword evidence="3 7" id="KW-0812">Transmembrane</keyword>
<evidence type="ECO:0000256" key="5">
    <source>
        <dbReference type="ARBA" id="ARBA00023065"/>
    </source>
</evidence>
<dbReference type="EMBL" id="ML119685">
    <property type="protein sequence ID" value="RPA80750.1"/>
    <property type="molecule type" value="Genomic_DNA"/>
</dbReference>
<feature type="transmembrane region" description="Helical" evidence="7">
    <location>
        <begin position="46"/>
        <end position="66"/>
    </location>
</feature>
<dbReference type="AlphaFoldDB" id="A0A3N4I9E6"/>
<feature type="transmembrane region" description="Helical" evidence="7">
    <location>
        <begin position="72"/>
        <end position="91"/>
    </location>
</feature>
<evidence type="ECO:0000313" key="9">
    <source>
        <dbReference type="Proteomes" id="UP000275078"/>
    </source>
</evidence>
<comment type="subcellular location">
    <subcellularLocation>
        <location evidence="1">Membrane</location>
        <topology evidence="1">Multi-pass membrane protein</topology>
    </subcellularLocation>
</comment>
<keyword evidence="9" id="KW-1185">Reference proteome</keyword>
<dbReference type="STRING" id="1160509.A0A3N4I9E6"/>
<gene>
    <name evidence="8" type="ORF">BJ508DRAFT_318514</name>
</gene>
<evidence type="ECO:0000256" key="2">
    <source>
        <dbReference type="ARBA" id="ARBA00022448"/>
    </source>
</evidence>
<reference evidence="8 9" key="1">
    <citation type="journal article" date="2018" name="Nat. Ecol. Evol.">
        <title>Pezizomycetes genomes reveal the molecular basis of ectomycorrhizal truffle lifestyle.</title>
        <authorList>
            <person name="Murat C."/>
            <person name="Payen T."/>
            <person name="Noel B."/>
            <person name="Kuo A."/>
            <person name="Morin E."/>
            <person name="Chen J."/>
            <person name="Kohler A."/>
            <person name="Krizsan K."/>
            <person name="Balestrini R."/>
            <person name="Da Silva C."/>
            <person name="Montanini B."/>
            <person name="Hainaut M."/>
            <person name="Levati E."/>
            <person name="Barry K.W."/>
            <person name="Belfiori B."/>
            <person name="Cichocki N."/>
            <person name="Clum A."/>
            <person name="Dockter R.B."/>
            <person name="Fauchery L."/>
            <person name="Guy J."/>
            <person name="Iotti M."/>
            <person name="Le Tacon F."/>
            <person name="Lindquist E.A."/>
            <person name="Lipzen A."/>
            <person name="Malagnac F."/>
            <person name="Mello A."/>
            <person name="Molinier V."/>
            <person name="Miyauchi S."/>
            <person name="Poulain J."/>
            <person name="Riccioni C."/>
            <person name="Rubini A."/>
            <person name="Sitrit Y."/>
            <person name="Splivallo R."/>
            <person name="Traeger S."/>
            <person name="Wang M."/>
            <person name="Zifcakova L."/>
            <person name="Wipf D."/>
            <person name="Zambonelli A."/>
            <person name="Paolocci F."/>
            <person name="Nowrousian M."/>
            <person name="Ottonello S."/>
            <person name="Baldrian P."/>
            <person name="Spatafora J.W."/>
            <person name="Henrissat B."/>
            <person name="Nagy L.G."/>
            <person name="Aury J.M."/>
            <person name="Wincker P."/>
            <person name="Grigoriev I.V."/>
            <person name="Bonfante P."/>
            <person name="Martin F.M."/>
        </authorList>
    </citation>
    <scope>NUCLEOTIDE SEQUENCE [LARGE SCALE GENOMIC DNA]</scope>
    <source>
        <strain evidence="8 9">RN42</strain>
    </source>
</reference>
<evidence type="ECO:0000256" key="3">
    <source>
        <dbReference type="ARBA" id="ARBA00022692"/>
    </source>
</evidence>
<evidence type="ECO:0000313" key="8">
    <source>
        <dbReference type="EMBL" id="RPA80750.1"/>
    </source>
</evidence>